<dbReference type="InterPro" id="IPR013783">
    <property type="entry name" value="Ig-like_fold"/>
</dbReference>
<dbReference type="Gene3D" id="2.60.40.10">
    <property type="entry name" value="Immunoglobulins"/>
    <property type="match status" value="1"/>
</dbReference>
<comment type="caution">
    <text evidence="3">The sequence shown here is derived from an EMBL/GenBank/DDBJ whole genome shotgun (WGS) entry which is preliminary data.</text>
</comment>
<evidence type="ECO:0000256" key="1">
    <source>
        <dbReference type="ARBA" id="ARBA00023157"/>
    </source>
</evidence>
<dbReference type="Proteomes" id="UP000801492">
    <property type="component" value="Unassembled WGS sequence"/>
</dbReference>
<evidence type="ECO:0000313" key="4">
    <source>
        <dbReference type="Proteomes" id="UP000801492"/>
    </source>
</evidence>
<keyword evidence="1" id="KW-1015">Disulfide bond</keyword>
<evidence type="ECO:0000313" key="3">
    <source>
        <dbReference type="EMBL" id="KAF2895965.1"/>
    </source>
</evidence>
<dbReference type="OrthoDB" id="6431884at2759"/>
<organism evidence="3 4">
    <name type="scientific">Ignelater luminosus</name>
    <name type="common">Cucubano</name>
    <name type="synonym">Pyrophorus luminosus</name>
    <dbReference type="NCBI Taxonomy" id="2038154"/>
    <lineage>
        <taxon>Eukaryota</taxon>
        <taxon>Metazoa</taxon>
        <taxon>Ecdysozoa</taxon>
        <taxon>Arthropoda</taxon>
        <taxon>Hexapoda</taxon>
        <taxon>Insecta</taxon>
        <taxon>Pterygota</taxon>
        <taxon>Neoptera</taxon>
        <taxon>Endopterygota</taxon>
        <taxon>Coleoptera</taxon>
        <taxon>Polyphaga</taxon>
        <taxon>Elateriformia</taxon>
        <taxon>Elateroidea</taxon>
        <taxon>Elateridae</taxon>
        <taxon>Agrypninae</taxon>
        <taxon>Pyrophorini</taxon>
        <taxon>Ignelater</taxon>
    </lineage>
</organism>
<feature type="domain" description="CD80-like immunoglobulin C2-set" evidence="2">
    <location>
        <begin position="38"/>
        <end position="66"/>
    </location>
</feature>
<proteinExistence type="predicted"/>
<reference evidence="3" key="1">
    <citation type="submission" date="2019-08" db="EMBL/GenBank/DDBJ databases">
        <title>The genome of the North American firefly Photinus pyralis.</title>
        <authorList>
            <consortium name="Photinus pyralis genome working group"/>
            <person name="Fallon T.R."/>
            <person name="Sander Lower S.E."/>
            <person name="Weng J.-K."/>
        </authorList>
    </citation>
    <scope>NUCLEOTIDE SEQUENCE</scope>
    <source>
        <strain evidence="3">TRF0915ILg1</strain>
        <tissue evidence="3">Whole body</tissue>
    </source>
</reference>
<dbReference type="PANTHER" id="PTHR23278:SF19">
    <property type="entry name" value="OBSCURIN"/>
    <property type="match status" value="1"/>
</dbReference>
<keyword evidence="4" id="KW-1185">Reference proteome</keyword>
<dbReference type="Pfam" id="PF08205">
    <property type="entry name" value="C2-set_2"/>
    <property type="match status" value="1"/>
</dbReference>
<dbReference type="PANTHER" id="PTHR23278">
    <property type="entry name" value="SIDESTEP PROTEIN"/>
    <property type="match status" value="1"/>
</dbReference>
<dbReference type="InterPro" id="IPR013162">
    <property type="entry name" value="CD80_C2-set"/>
</dbReference>
<accession>A0A8K0G8X2</accession>
<name>A0A8K0G8X2_IGNLU</name>
<dbReference type="EMBL" id="VTPC01005481">
    <property type="protein sequence ID" value="KAF2895965.1"/>
    <property type="molecule type" value="Genomic_DNA"/>
</dbReference>
<evidence type="ECO:0000259" key="2">
    <source>
        <dbReference type="Pfam" id="PF08205"/>
    </source>
</evidence>
<dbReference type="InterPro" id="IPR036179">
    <property type="entry name" value="Ig-like_dom_sf"/>
</dbReference>
<gene>
    <name evidence="3" type="ORF">ILUMI_10210</name>
</gene>
<dbReference type="SUPFAM" id="SSF48726">
    <property type="entry name" value="Immunoglobulin"/>
    <property type="match status" value="1"/>
</dbReference>
<sequence>MIQEEKYFWEVGSAEASELREPDGLPLEGGTMAVSPDGNTTTSTLSFTPTSSDHGLTLSCRASNQMVPHSEMRDTWMLRVLYPPKVTLTLGHGLDANDIKEAVDVYFECHLVANPWVCNKVDFITLMFADSF</sequence>
<protein>
    <recommendedName>
        <fullName evidence="2">CD80-like immunoglobulin C2-set domain-containing protein</fullName>
    </recommendedName>
</protein>
<dbReference type="AlphaFoldDB" id="A0A8K0G8X2"/>